<evidence type="ECO:0000313" key="1">
    <source>
        <dbReference type="EMBL" id="KKN22840.1"/>
    </source>
</evidence>
<name>A0A0F9NTR5_9ZZZZ</name>
<dbReference type="EMBL" id="LAZR01003026">
    <property type="protein sequence ID" value="KKN22840.1"/>
    <property type="molecule type" value="Genomic_DNA"/>
</dbReference>
<protein>
    <submittedName>
        <fullName evidence="1">Uncharacterized protein</fullName>
    </submittedName>
</protein>
<accession>A0A0F9NTR5</accession>
<reference evidence="1" key="1">
    <citation type="journal article" date="2015" name="Nature">
        <title>Complex archaea that bridge the gap between prokaryotes and eukaryotes.</title>
        <authorList>
            <person name="Spang A."/>
            <person name="Saw J.H."/>
            <person name="Jorgensen S.L."/>
            <person name="Zaremba-Niedzwiedzka K."/>
            <person name="Martijn J."/>
            <person name="Lind A.E."/>
            <person name="van Eijk R."/>
            <person name="Schleper C."/>
            <person name="Guy L."/>
            <person name="Ettema T.J."/>
        </authorList>
    </citation>
    <scope>NUCLEOTIDE SEQUENCE</scope>
</reference>
<proteinExistence type="predicted"/>
<sequence>MKRGDRVIVPGYQSWKDDGTPYTVTDEKHLKGHIGKLMAIHTGPDDIPLPGTDYHAWVVLDEPIGIQDVIQCQASRLVKLEK</sequence>
<comment type="caution">
    <text evidence="1">The sequence shown here is derived from an EMBL/GenBank/DDBJ whole genome shotgun (WGS) entry which is preliminary data.</text>
</comment>
<organism evidence="1">
    <name type="scientific">marine sediment metagenome</name>
    <dbReference type="NCBI Taxonomy" id="412755"/>
    <lineage>
        <taxon>unclassified sequences</taxon>
        <taxon>metagenomes</taxon>
        <taxon>ecological metagenomes</taxon>
    </lineage>
</organism>
<dbReference type="AlphaFoldDB" id="A0A0F9NTR5"/>
<gene>
    <name evidence="1" type="ORF">LCGC14_0911060</name>
</gene>